<dbReference type="EMBL" id="QGNW01001434">
    <property type="protein sequence ID" value="RVW41661.1"/>
    <property type="molecule type" value="Genomic_DNA"/>
</dbReference>
<reference evidence="1 2" key="1">
    <citation type="journal article" date="2018" name="PLoS Genet.">
        <title>Population sequencing reveals clonal diversity and ancestral inbreeding in the grapevine cultivar Chardonnay.</title>
        <authorList>
            <person name="Roach M.J."/>
            <person name="Johnson D.L."/>
            <person name="Bohlmann J."/>
            <person name="van Vuuren H.J."/>
            <person name="Jones S.J."/>
            <person name="Pretorius I.S."/>
            <person name="Schmidt S.A."/>
            <person name="Borneman A.R."/>
        </authorList>
    </citation>
    <scope>NUCLEOTIDE SEQUENCE [LARGE SCALE GENOMIC DNA]</scope>
    <source>
        <strain evidence="2">cv. Chardonnay</strain>
        <tissue evidence="1">Leaf</tissue>
    </source>
</reference>
<name>A0A438E1T6_VITVI</name>
<dbReference type="Proteomes" id="UP000288805">
    <property type="component" value="Unassembled WGS sequence"/>
</dbReference>
<gene>
    <name evidence="1" type="ORF">CK203_068223</name>
</gene>
<dbReference type="AlphaFoldDB" id="A0A438E1T6"/>
<protein>
    <submittedName>
        <fullName evidence="1">Uncharacterized protein</fullName>
    </submittedName>
</protein>
<accession>A0A438E1T6</accession>
<evidence type="ECO:0000313" key="1">
    <source>
        <dbReference type="EMBL" id="RVW41661.1"/>
    </source>
</evidence>
<sequence>MLHNRAALPVSFSDQTHSAKIDSVNAPDFAKSYFKAIASGRSKSICSAALIANKAIDSRKGSARAGHFSKLWMLEARLGEGKGRGIISCLQMIPLSTMRLVRSKYPYCFELVSGLKVNL</sequence>
<proteinExistence type="predicted"/>
<evidence type="ECO:0000313" key="2">
    <source>
        <dbReference type="Proteomes" id="UP000288805"/>
    </source>
</evidence>
<organism evidence="1 2">
    <name type="scientific">Vitis vinifera</name>
    <name type="common">Grape</name>
    <dbReference type="NCBI Taxonomy" id="29760"/>
    <lineage>
        <taxon>Eukaryota</taxon>
        <taxon>Viridiplantae</taxon>
        <taxon>Streptophyta</taxon>
        <taxon>Embryophyta</taxon>
        <taxon>Tracheophyta</taxon>
        <taxon>Spermatophyta</taxon>
        <taxon>Magnoliopsida</taxon>
        <taxon>eudicotyledons</taxon>
        <taxon>Gunneridae</taxon>
        <taxon>Pentapetalae</taxon>
        <taxon>rosids</taxon>
        <taxon>Vitales</taxon>
        <taxon>Vitaceae</taxon>
        <taxon>Viteae</taxon>
        <taxon>Vitis</taxon>
    </lineage>
</organism>
<comment type="caution">
    <text evidence="1">The sequence shown here is derived from an EMBL/GenBank/DDBJ whole genome shotgun (WGS) entry which is preliminary data.</text>
</comment>